<dbReference type="AlphaFoldDB" id="A0A6A5VEH4"/>
<keyword evidence="3" id="KW-1185">Reference proteome</keyword>
<evidence type="ECO:0000313" key="2">
    <source>
        <dbReference type="EMBL" id="KAF1975485.1"/>
    </source>
</evidence>
<organism evidence="2 3">
    <name type="scientific">Bimuria novae-zelandiae CBS 107.79</name>
    <dbReference type="NCBI Taxonomy" id="1447943"/>
    <lineage>
        <taxon>Eukaryota</taxon>
        <taxon>Fungi</taxon>
        <taxon>Dikarya</taxon>
        <taxon>Ascomycota</taxon>
        <taxon>Pezizomycotina</taxon>
        <taxon>Dothideomycetes</taxon>
        <taxon>Pleosporomycetidae</taxon>
        <taxon>Pleosporales</taxon>
        <taxon>Massarineae</taxon>
        <taxon>Didymosphaeriaceae</taxon>
        <taxon>Bimuria</taxon>
    </lineage>
</organism>
<proteinExistence type="predicted"/>
<dbReference type="Proteomes" id="UP000800036">
    <property type="component" value="Unassembled WGS sequence"/>
</dbReference>
<protein>
    <submittedName>
        <fullName evidence="2">Uncharacterized protein</fullName>
    </submittedName>
</protein>
<reference evidence="2" key="1">
    <citation type="journal article" date="2020" name="Stud. Mycol.">
        <title>101 Dothideomycetes genomes: a test case for predicting lifestyles and emergence of pathogens.</title>
        <authorList>
            <person name="Haridas S."/>
            <person name="Albert R."/>
            <person name="Binder M."/>
            <person name="Bloem J."/>
            <person name="Labutti K."/>
            <person name="Salamov A."/>
            <person name="Andreopoulos B."/>
            <person name="Baker S."/>
            <person name="Barry K."/>
            <person name="Bills G."/>
            <person name="Bluhm B."/>
            <person name="Cannon C."/>
            <person name="Castanera R."/>
            <person name="Culley D."/>
            <person name="Daum C."/>
            <person name="Ezra D."/>
            <person name="Gonzalez J."/>
            <person name="Henrissat B."/>
            <person name="Kuo A."/>
            <person name="Liang C."/>
            <person name="Lipzen A."/>
            <person name="Lutzoni F."/>
            <person name="Magnuson J."/>
            <person name="Mondo S."/>
            <person name="Nolan M."/>
            <person name="Ohm R."/>
            <person name="Pangilinan J."/>
            <person name="Park H.-J."/>
            <person name="Ramirez L."/>
            <person name="Alfaro M."/>
            <person name="Sun H."/>
            <person name="Tritt A."/>
            <person name="Yoshinaga Y."/>
            <person name="Zwiers L.-H."/>
            <person name="Turgeon B."/>
            <person name="Goodwin S."/>
            <person name="Spatafora J."/>
            <person name="Crous P."/>
            <person name="Grigoriev I."/>
        </authorList>
    </citation>
    <scope>NUCLEOTIDE SEQUENCE</scope>
    <source>
        <strain evidence="2">CBS 107.79</strain>
    </source>
</reference>
<name>A0A6A5VEH4_9PLEO</name>
<sequence>MWHTAGKGMRGEDSTPADFACDVMLEHIPNLPSFDIIDPCAGAGGPIPFLEPALNRKLRDGGAAPVRFVMSDLWPSLERWAAISHRSEHITRKPGKKECRIYNLCFHHFDDPDAQLVLRSAIESSDTFVIFEMTNRTLTAFLNTTFLMLSPFLTTLVWFRNFPLHIFFTNVIPLVPLMFAVDGYVSCIRGRTNRELEELLRRQKDLDLSVWEFSSGETKVLPPFGVMYWYVGVKKGD</sequence>
<dbReference type="EMBL" id="ML976670">
    <property type="protein sequence ID" value="KAF1975485.1"/>
    <property type="molecule type" value="Genomic_DNA"/>
</dbReference>
<dbReference type="OrthoDB" id="2101715at2759"/>
<keyword evidence="1" id="KW-0812">Transmembrane</keyword>
<feature type="transmembrane region" description="Helical" evidence="1">
    <location>
        <begin position="165"/>
        <end position="185"/>
    </location>
</feature>
<accession>A0A6A5VEH4</accession>
<evidence type="ECO:0000256" key="1">
    <source>
        <dbReference type="SAM" id="Phobius"/>
    </source>
</evidence>
<evidence type="ECO:0000313" key="3">
    <source>
        <dbReference type="Proteomes" id="UP000800036"/>
    </source>
</evidence>
<keyword evidence="1" id="KW-0472">Membrane</keyword>
<gene>
    <name evidence="2" type="ORF">BU23DRAFT_588496</name>
</gene>
<feature type="transmembrane region" description="Helical" evidence="1">
    <location>
        <begin position="140"/>
        <end position="159"/>
    </location>
</feature>
<keyword evidence="1" id="KW-1133">Transmembrane helix</keyword>